<dbReference type="RefSeq" id="WP_088354501.1">
    <property type="nucleotide sequence ID" value="NZ_CP061813.1"/>
</dbReference>
<evidence type="ECO:0000313" key="1">
    <source>
        <dbReference type="EMBL" id="QOD60445.1"/>
    </source>
</evidence>
<dbReference type="EMBL" id="CP061813">
    <property type="protein sequence ID" value="QOD60445.1"/>
    <property type="molecule type" value="Genomic_DNA"/>
</dbReference>
<name>A0A7L8AEM6_9FLAO</name>
<dbReference type="KEGG" id="phal:H9I45_14020"/>
<reference evidence="1 2" key="1">
    <citation type="journal article" date="2016" name="Int. J. Syst. Evol. Microbiol.">
        <title>Polaribacter haliotis sp. nov., isolated from the gut of abalone Haliotis discus hannai.</title>
        <authorList>
            <person name="Kim Y.O."/>
            <person name="Park I.S."/>
            <person name="Park S."/>
            <person name="Nam B.H."/>
            <person name="Park J.M."/>
            <person name="Kim D.G."/>
            <person name="Yoon J.H."/>
        </authorList>
    </citation>
    <scope>NUCLEOTIDE SEQUENCE [LARGE SCALE GENOMIC DNA]</scope>
    <source>
        <strain evidence="1 2">KCTC 52418</strain>
    </source>
</reference>
<dbReference type="Proteomes" id="UP000516764">
    <property type="component" value="Chromosome"/>
</dbReference>
<sequence length="199" mass="23166">MNSKWYIGTFLLLFICFGVFQEQVYEPNQEIVLEFIDTSSHNNSIKNTINEVQEKLLEIGVANIAIHKTKKGTLKISYYSAVNVDVIKKALSKKHQLVLNKNPDNHKEDEESSNYSIDVYELTDKEDISNLDDKFIFEIEHRSDRFTINYSLGLSKIIESKENTLFKTAYKANKNNLYIKDYTSYQEPEVRAGPQNYFI</sequence>
<keyword evidence="2" id="KW-1185">Reference proteome</keyword>
<organism evidence="1 2">
    <name type="scientific">Polaribacter haliotis</name>
    <dbReference type="NCBI Taxonomy" id="1888915"/>
    <lineage>
        <taxon>Bacteria</taxon>
        <taxon>Pseudomonadati</taxon>
        <taxon>Bacteroidota</taxon>
        <taxon>Flavobacteriia</taxon>
        <taxon>Flavobacteriales</taxon>
        <taxon>Flavobacteriaceae</taxon>
    </lineage>
</organism>
<evidence type="ECO:0000313" key="2">
    <source>
        <dbReference type="Proteomes" id="UP000516764"/>
    </source>
</evidence>
<protein>
    <submittedName>
        <fullName evidence="1">Uncharacterized protein</fullName>
    </submittedName>
</protein>
<accession>A0A7L8AEM6</accession>
<dbReference type="OrthoDB" id="1144910at2"/>
<gene>
    <name evidence="1" type="ORF">H9I45_14020</name>
</gene>
<proteinExistence type="predicted"/>
<dbReference type="AlphaFoldDB" id="A0A7L8AEM6"/>